<organism evidence="2 3">
    <name type="scientific">Stappia albiluteola</name>
    <dbReference type="NCBI Taxonomy" id="2758565"/>
    <lineage>
        <taxon>Bacteria</taxon>
        <taxon>Pseudomonadati</taxon>
        <taxon>Pseudomonadota</taxon>
        <taxon>Alphaproteobacteria</taxon>
        <taxon>Hyphomicrobiales</taxon>
        <taxon>Stappiaceae</taxon>
        <taxon>Stappia</taxon>
    </lineage>
</organism>
<comment type="caution">
    <text evidence="2">The sequence shown here is derived from an EMBL/GenBank/DDBJ whole genome shotgun (WGS) entry which is preliminary data.</text>
</comment>
<dbReference type="AlphaFoldDB" id="A0A839AIB2"/>
<evidence type="ECO:0000256" key="1">
    <source>
        <dbReference type="SAM" id="MobiDB-lite"/>
    </source>
</evidence>
<gene>
    <name evidence="2" type="ORF">H2509_16145</name>
</gene>
<proteinExistence type="predicted"/>
<dbReference type="RefSeq" id="WP_182167149.1">
    <property type="nucleotide sequence ID" value="NZ_JACFXV010000063.1"/>
</dbReference>
<evidence type="ECO:0000313" key="2">
    <source>
        <dbReference type="EMBL" id="MBA5778662.1"/>
    </source>
</evidence>
<reference evidence="2 3" key="1">
    <citation type="submission" date="2020-07" db="EMBL/GenBank/DDBJ databases">
        <title>Stappia sp., F7233, whole genome shotgun sequencing project.</title>
        <authorList>
            <person name="Jiang S."/>
            <person name="Liu Z.W."/>
            <person name="Du Z.J."/>
        </authorList>
    </citation>
    <scope>NUCLEOTIDE SEQUENCE [LARGE SCALE GENOMIC DNA]</scope>
    <source>
        <strain evidence="2 3">F7233</strain>
    </source>
</reference>
<feature type="region of interest" description="Disordered" evidence="1">
    <location>
        <begin position="152"/>
        <end position="172"/>
    </location>
</feature>
<sequence>MEFEKTRAFRIAAAITCLVLAAIFAAVTAYNHHEQASKTHVAISGGGFIYNYRIAEIRSGITAFVQTPTPNGTRLIASFENPSGGDPIVVRHEIVPYARSYSFETPALTGVEKDRPYKVTLTVMDKWSDTVIETHEKMLVTNVAPSVVPDKPLTVGPGYHRNPERLQPVHSN</sequence>
<name>A0A839AIB2_9HYPH</name>
<keyword evidence="3" id="KW-1185">Reference proteome</keyword>
<dbReference type="Proteomes" id="UP000541109">
    <property type="component" value="Unassembled WGS sequence"/>
</dbReference>
<evidence type="ECO:0000313" key="3">
    <source>
        <dbReference type="Proteomes" id="UP000541109"/>
    </source>
</evidence>
<accession>A0A839AIB2</accession>
<protein>
    <submittedName>
        <fullName evidence="2">Uncharacterized protein</fullName>
    </submittedName>
</protein>
<dbReference type="EMBL" id="JACFXV010000063">
    <property type="protein sequence ID" value="MBA5778662.1"/>
    <property type="molecule type" value="Genomic_DNA"/>
</dbReference>